<feature type="compositionally biased region" description="Low complexity" evidence="2">
    <location>
        <begin position="179"/>
        <end position="190"/>
    </location>
</feature>
<feature type="compositionally biased region" description="Basic and acidic residues" evidence="2">
    <location>
        <begin position="1208"/>
        <end position="1227"/>
    </location>
</feature>
<feature type="region of interest" description="Disordered" evidence="2">
    <location>
        <begin position="142"/>
        <end position="190"/>
    </location>
</feature>
<evidence type="ECO:0000259" key="3">
    <source>
        <dbReference type="PROSITE" id="PS50158"/>
    </source>
</evidence>
<evidence type="ECO:0000313" key="5">
    <source>
        <dbReference type="Proteomes" id="UP000000305"/>
    </source>
</evidence>
<dbReference type="SMART" id="SM00343">
    <property type="entry name" value="ZnF_C2HC"/>
    <property type="match status" value="2"/>
</dbReference>
<dbReference type="PROSITE" id="PS50158">
    <property type="entry name" value="ZF_CCHC"/>
    <property type="match status" value="1"/>
</dbReference>
<dbReference type="InterPro" id="IPR021109">
    <property type="entry name" value="Peptidase_aspartic_dom_sf"/>
</dbReference>
<feature type="domain" description="CCHC-type" evidence="3">
    <location>
        <begin position="732"/>
        <end position="746"/>
    </location>
</feature>
<dbReference type="SUPFAM" id="SSF57756">
    <property type="entry name" value="Retrovirus zinc finger-like domains"/>
    <property type="match status" value="1"/>
</dbReference>
<dbReference type="InParanoid" id="E9HQM8"/>
<dbReference type="PANTHER" id="PTHR23002">
    <property type="entry name" value="ZINC FINGER CCHC DOMAIN CONTAINING PROTEIN"/>
    <property type="match status" value="1"/>
</dbReference>
<dbReference type="InterPro" id="IPR036875">
    <property type="entry name" value="Znf_CCHC_sf"/>
</dbReference>
<feature type="region of interest" description="Disordered" evidence="2">
    <location>
        <begin position="433"/>
        <end position="530"/>
    </location>
</feature>
<dbReference type="OrthoDB" id="425619at2759"/>
<name>E9HQM8_DAPPU</name>
<feature type="compositionally biased region" description="Polar residues" evidence="2">
    <location>
        <begin position="505"/>
        <end position="528"/>
    </location>
</feature>
<dbReference type="Proteomes" id="UP000000305">
    <property type="component" value="Unassembled WGS sequence"/>
</dbReference>
<dbReference type="InterPro" id="IPR001878">
    <property type="entry name" value="Znf_CCHC"/>
</dbReference>
<keyword evidence="1" id="KW-0863">Zinc-finger</keyword>
<sequence length="1241" mass="140709">MMYLVLDLNFRDPCPPVSPIPLNSVVSDCQESFANIVDTGSAKLIQDPVRKIQGSTDKELRTRVYSEIQKKLRSYSGYQQVDPLLKTPPHRQWIREEETVFKSSDDVSSPLLPYLTDSSTPKSRIRPIIDWTRRLSNFIKEKTTNGRPFRNSIEQISSGTNRNSDSKNSRRSNTRAECSLSESSSSTSIFNPSFEELRGKKDRLSKKQSSSLDAITSVIPEYSGVGQRVGADRSISGDEVSRDNNRIIEIPTRANPARAEGSKRTSPGNQAVDGSIDKLREENIDIPSGGNSVSSRTSSVRTKKRRTFPKLFSKPGNRKGRRGRRLSLGSSRNWRSVLLRARKFYKFTRQFSEKYSSPLHVSELSLQIGTSTITQSGAIGNTQAGADQSIEQIKSASPSQEVLTQNIYPGVRIIDQENEEESKEINFISSFSFRGTSPESEQAEPSGQSKTIRESVSPEPEKTIAREQNSSLRRTSPDGQTEPSEQSQRIRESVSPEPEKAIAREQNSSLRRTSPGGQTEPSEQSQRFGIQDELVAATRKYSVRMEAIESNKERHEFVNAINQTSHPNNSEIHEIKQIVREQHETVNAIASALKQGNKQAEETATDQSEIANCIQELSKAVSFLLTKYGKQQHVQKQVTFQNQIPNFQPTYPNNGNSLRLPYKPFISNNTQPNQPFYNRPSWQPRPPRSQQWQPNQNAFQQPWFRPNFQTPFQIPNQPSTPTQQFTRFPLICFSCGIEGHVKNNCPVPRQQNFQPNFPSNFQSKYQPNFQPNHQQNFQQSFSQNQQVEALESAKPPICYSCRGIGHKSFECQMKPMGPGAARSVMHYNLFQSLPQRSRGTCSKLDFDLYDVHDKKLNTFGQLISPIYYGDVRFFQNFVISDGISEDCILGWDAIRKHGFTINGENQSIYLAREEPDQQKGTLGPAPEMTITASQRVKIPQQSVMVIEAKMKRSFPYVSPKATVVFTSNKTLPGGLEIRDFVSTVSNDGKYSLLVENHSMHSVCLPRSSQLGTIEIASSIIGKVKIDYDSSLGDKTQVWLNCEDPEKGNMDNDNKLRDNTQVWLNCEDPDKVEIDNDSSLGDKTHDCLRQYYEDPESFKEPQGYSRRNIVAADFFCEPKDFSRRILTVSENINEPEVYPRRSLVASESLKEPKVDLRRSFEATDFFCKPMEEAEDLKEPTFYNEVPKDLNSDLSLDLRSSDYLEQSRKIETENAYANEEKERSGKNPEVDSFEFPDSWVVPT</sequence>
<evidence type="ECO:0000313" key="4">
    <source>
        <dbReference type="EMBL" id="EFX65956.1"/>
    </source>
</evidence>
<feature type="region of interest" description="Disordered" evidence="2">
    <location>
        <begin position="669"/>
        <end position="693"/>
    </location>
</feature>
<feature type="compositionally biased region" description="Low complexity" evidence="2">
    <location>
        <begin position="678"/>
        <end position="693"/>
    </location>
</feature>
<dbReference type="GO" id="GO:0003727">
    <property type="term" value="F:single-stranded RNA binding"/>
    <property type="evidence" value="ECO:0000318"/>
    <property type="project" value="GO_Central"/>
</dbReference>
<dbReference type="HOGENOM" id="CLU_004877_0_0_1"/>
<dbReference type="InterPro" id="IPR051714">
    <property type="entry name" value="Znf_CCHC_NABP"/>
</dbReference>
<feature type="compositionally biased region" description="Polar residues" evidence="2">
    <location>
        <begin position="433"/>
        <end position="450"/>
    </location>
</feature>
<dbReference type="GO" id="GO:0008270">
    <property type="term" value="F:zinc ion binding"/>
    <property type="evidence" value="ECO:0007669"/>
    <property type="project" value="UniProtKB-KW"/>
</dbReference>
<feature type="compositionally biased region" description="Basic and acidic residues" evidence="2">
    <location>
        <begin position="488"/>
        <end position="503"/>
    </location>
</feature>
<keyword evidence="1" id="KW-0862">Zinc</keyword>
<keyword evidence="5" id="KW-1185">Reference proteome</keyword>
<feature type="compositionally biased region" description="Polar residues" evidence="2">
    <location>
        <begin position="466"/>
        <end position="487"/>
    </location>
</feature>
<dbReference type="GO" id="GO:2000767">
    <property type="term" value="P:positive regulation of cytoplasmic translation"/>
    <property type="evidence" value="ECO:0000318"/>
    <property type="project" value="GO_Central"/>
</dbReference>
<evidence type="ECO:0000256" key="2">
    <source>
        <dbReference type="SAM" id="MobiDB-lite"/>
    </source>
</evidence>
<reference evidence="4 5" key="1">
    <citation type="journal article" date="2011" name="Science">
        <title>The ecoresponsive genome of Daphnia pulex.</title>
        <authorList>
            <person name="Colbourne J.K."/>
            <person name="Pfrender M.E."/>
            <person name="Gilbert D."/>
            <person name="Thomas W.K."/>
            <person name="Tucker A."/>
            <person name="Oakley T.H."/>
            <person name="Tokishita S."/>
            <person name="Aerts A."/>
            <person name="Arnold G.J."/>
            <person name="Basu M.K."/>
            <person name="Bauer D.J."/>
            <person name="Caceres C.E."/>
            <person name="Carmel L."/>
            <person name="Casola C."/>
            <person name="Choi J.H."/>
            <person name="Detter J.C."/>
            <person name="Dong Q."/>
            <person name="Dusheyko S."/>
            <person name="Eads B.D."/>
            <person name="Frohlich T."/>
            <person name="Geiler-Samerotte K.A."/>
            <person name="Gerlach D."/>
            <person name="Hatcher P."/>
            <person name="Jogdeo S."/>
            <person name="Krijgsveld J."/>
            <person name="Kriventseva E.V."/>
            <person name="Kultz D."/>
            <person name="Laforsch C."/>
            <person name="Lindquist E."/>
            <person name="Lopez J."/>
            <person name="Manak J.R."/>
            <person name="Muller J."/>
            <person name="Pangilinan J."/>
            <person name="Patwardhan R.P."/>
            <person name="Pitluck S."/>
            <person name="Pritham E.J."/>
            <person name="Rechtsteiner A."/>
            <person name="Rho M."/>
            <person name="Rogozin I.B."/>
            <person name="Sakarya O."/>
            <person name="Salamov A."/>
            <person name="Schaack S."/>
            <person name="Shapiro H."/>
            <person name="Shiga Y."/>
            <person name="Skalitzky C."/>
            <person name="Smith Z."/>
            <person name="Souvorov A."/>
            <person name="Sung W."/>
            <person name="Tang Z."/>
            <person name="Tsuchiya D."/>
            <person name="Tu H."/>
            <person name="Vos H."/>
            <person name="Wang M."/>
            <person name="Wolf Y.I."/>
            <person name="Yamagata H."/>
            <person name="Yamada T."/>
            <person name="Ye Y."/>
            <person name="Shaw J.R."/>
            <person name="Andrews J."/>
            <person name="Crease T.J."/>
            <person name="Tang H."/>
            <person name="Lucas S.M."/>
            <person name="Robertson H.M."/>
            <person name="Bork P."/>
            <person name="Koonin E.V."/>
            <person name="Zdobnov E.M."/>
            <person name="Grigoriev I.V."/>
            <person name="Lynch M."/>
            <person name="Boore J.L."/>
        </authorList>
    </citation>
    <scope>NUCLEOTIDE SEQUENCE [LARGE SCALE GENOMIC DNA]</scope>
</reference>
<dbReference type="GO" id="GO:0045182">
    <property type="term" value="F:translation regulator activity"/>
    <property type="evidence" value="ECO:0000318"/>
    <property type="project" value="GO_Central"/>
</dbReference>
<evidence type="ECO:0000256" key="1">
    <source>
        <dbReference type="PROSITE-ProRule" id="PRU00047"/>
    </source>
</evidence>
<dbReference type="PhylomeDB" id="E9HQM8"/>
<dbReference type="Pfam" id="PF00098">
    <property type="entry name" value="zf-CCHC"/>
    <property type="match status" value="1"/>
</dbReference>
<dbReference type="AlphaFoldDB" id="E9HQM8"/>
<protein>
    <recommendedName>
        <fullName evidence="3">CCHC-type domain-containing protein</fullName>
    </recommendedName>
</protein>
<dbReference type="EMBL" id="GL732722">
    <property type="protein sequence ID" value="EFX65956.1"/>
    <property type="molecule type" value="Genomic_DNA"/>
</dbReference>
<accession>E9HQM8</accession>
<dbReference type="GO" id="GO:0003729">
    <property type="term" value="F:mRNA binding"/>
    <property type="evidence" value="ECO:0000318"/>
    <property type="project" value="GO_Central"/>
</dbReference>
<gene>
    <name evidence="4" type="ORF">DAPPUDRAFT_116826</name>
</gene>
<organism evidence="4 5">
    <name type="scientific">Daphnia pulex</name>
    <name type="common">Water flea</name>
    <dbReference type="NCBI Taxonomy" id="6669"/>
    <lineage>
        <taxon>Eukaryota</taxon>
        <taxon>Metazoa</taxon>
        <taxon>Ecdysozoa</taxon>
        <taxon>Arthropoda</taxon>
        <taxon>Crustacea</taxon>
        <taxon>Branchiopoda</taxon>
        <taxon>Diplostraca</taxon>
        <taxon>Cladocera</taxon>
        <taxon>Anomopoda</taxon>
        <taxon>Daphniidae</taxon>
        <taxon>Daphnia</taxon>
    </lineage>
</organism>
<dbReference type="Gene3D" id="2.40.70.10">
    <property type="entry name" value="Acid Proteases"/>
    <property type="match status" value="1"/>
</dbReference>
<dbReference type="KEGG" id="dpx:DAPPUDRAFT_116826"/>
<feature type="region of interest" description="Disordered" evidence="2">
    <location>
        <begin position="1208"/>
        <end position="1241"/>
    </location>
</feature>
<dbReference type="Gene3D" id="4.10.60.10">
    <property type="entry name" value="Zinc finger, CCHC-type"/>
    <property type="match status" value="1"/>
</dbReference>
<dbReference type="GO" id="GO:0005737">
    <property type="term" value="C:cytoplasm"/>
    <property type="evidence" value="ECO:0000318"/>
    <property type="project" value="GO_Central"/>
</dbReference>
<keyword evidence="1" id="KW-0479">Metal-binding</keyword>
<proteinExistence type="predicted"/>
<feature type="region of interest" description="Disordered" evidence="2">
    <location>
        <begin position="282"/>
        <end position="304"/>
    </location>
</feature>